<protein>
    <submittedName>
        <fullName evidence="1">Uncharacterized protein</fullName>
    </submittedName>
</protein>
<dbReference type="Proteomes" id="UP000677436">
    <property type="component" value="Chromosome"/>
</dbReference>
<reference evidence="1" key="2">
    <citation type="journal article" date="2021" name="Microbiol. Resour. Announc.">
        <title>Complete Genome Sequence of Polycladomyces abyssicola JIR-001T, Isolated from Hemipelagic Sediment in Deep Seawater.</title>
        <authorList>
            <person name="Tsubouchi T."/>
            <person name="Kaneko Y."/>
        </authorList>
    </citation>
    <scope>NUCLEOTIDE SEQUENCE</scope>
    <source>
        <strain evidence="1">JIR-001</strain>
    </source>
</reference>
<evidence type="ECO:0000313" key="2">
    <source>
        <dbReference type="Proteomes" id="UP000677436"/>
    </source>
</evidence>
<dbReference type="EMBL" id="AP024601">
    <property type="protein sequence ID" value="BCU80948.1"/>
    <property type="molecule type" value="Genomic_DNA"/>
</dbReference>
<proteinExistence type="predicted"/>
<dbReference type="KEGG" id="pabs:JIR001_07310"/>
<gene>
    <name evidence="1" type="ORF">JIR001_07310</name>
</gene>
<sequence>MGGTPATNGSARGITSVLVPFFTLMVLPSGRDWFAAGTPYHNVFKEQNPYQWDEHRSYVRLYYRQVALDIPTRGIGNAAFHPTIKTVGF</sequence>
<reference evidence="1" key="1">
    <citation type="journal article" date="2013" name="Int. J. Syst. Evol. Microbiol.">
        <title>Polycladomyces abyssicola gen. nov., sp. nov., a thermophilic filamentous bacterium isolated from hemipelagic sediment.</title>
        <authorList>
            <person name="Tsubouchi T."/>
            <person name="Shimane Y."/>
            <person name="Mori K."/>
            <person name="Usui K."/>
            <person name="Hiraki T."/>
            <person name="Tame A."/>
            <person name="Uematsu K."/>
            <person name="Maruyama T."/>
            <person name="Hatada Y."/>
        </authorList>
    </citation>
    <scope>NUCLEOTIDE SEQUENCE</scope>
    <source>
        <strain evidence="1">JIR-001</strain>
    </source>
</reference>
<dbReference type="AlphaFoldDB" id="A0A8D5UEU6"/>
<evidence type="ECO:0000313" key="1">
    <source>
        <dbReference type="EMBL" id="BCU80948.1"/>
    </source>
</evidence>
<organism evidence="1 2">
    <name type="scientific">Polycladomyces abyssicola</name>
    <dbReference type="NCBI Taxonomy" id="1125966"/>
    <lineage>
        <taxon>Bacteria</taxon>
        <taxon>Bacillati</taxon>
        <taxon>Bacillota</taxon>
        <taxon>Bacilli</taxon>
        <taxon>Bacillales</taxon>
        <taxon>Thermoactinomycetaceae</taxon>
        <taxon>Polycladomyces</taxon>
    </lineage>
</organism>
<keyword evidence="2" id="KW-1185">Reference proteome</keyword>
<name>A0A8D5UEU6_9BACL</name>
<accession>A0A8D5UEU6</accession>